<feature type="non-terminal residue" evidence="2">
    <location>
        <position position="1"/>
    </location>
</feature>
<evidence type="ECO:0000259" key="1">
    <source>
        <dbReference type="Pfam" id="PF24626"/>
    </source>
</evidence>
<protein>
    <recommendedName>
        <fullName evidence="1">Tf2-1-like SH3-like domain-containing protein</fullName>
    </recommendedName>
</protein>
<feature type="domain" description="Tf2-1-like SH3-like" evidence="1">
    <location>
        <begin position="55"/>
        <end position="99"/>
    </location>
</feature>
<accession>A0A2C6LDM5</accession>
<dbReference type="RefSeq" id="XP_067926625.1">
    <property type="nucleotide sequence ID" value="XM_068061393.1"/>
</dbReference>
<comment type="caution">
    <text evidence="2">The sequence shown here is derived from an EMBL/GenBank/DDBJ whole genome shotgun (WGS) entry which is preliminary data.</text>
</comment>
<dbReference type="OrthoDB" id="346468at2759"/>
<proteinExistence type="predicted"/>
<dbReference type="GeneID" id="94424604"/>
<dbReference type="AlphaFoldDB" id="A0A2C6LDM5"/>
<evidence type="ECO:0000313" key="3">
    <source>
        <dbReference type="Proteomes" id="UP000221165"/>
    </source>
</evidence>
<evidence type="ECO:0000313" key="2">
    <source>
        <dbReference type="EMBL" id="PHJ24953.1"/>
    </source>
</evidence>
<reference evidence="2 3" key="1">
    <citation type="journal article" date="2017" name="Int. J. Parasitol.">
        <title>The genome of the protozoan parasite Cystoisospora suis and a reverse vaccinology approach to identify vaccine candidates.</title>
        <authorList>
            <person name="Palmieri N."/>
            <person name="Shrestha A."/>
            <person name="Ruttkowski B."/>
            <person name="Beck T."/>
            <person name="Vogl C."/>
            <person name="Tomley F."/>
            <person name="Blake D.P."/>
            <person name="Joachim A."/>
        </authorList>
    </citation>
    <scope>NUCLEOTIDE SEQUENCE [LARGE SCALE GENOMIC DNA]</scope>
    <source>
        <strain evidence="2 3">Wien I</strain>
    </source>
</reference>
<feature type="non-terminal residue" evidence="2">
    <location>
        <position position="100"/>
    </location>
</feature>
<keyword evidence="3" id="KW-1185">Reference proteome</keyword>
<dbReference type="VEuPathDB" id="ToxoDB:CSUI_001187"/>
<organism evidence="2 3">
    <name type="scientific">Cystoisospora suis</name>
    <dbReference type="NCBI Taxonomy" id="483139"/>
    <lineage>
        <taxon>Eukaryota</taxon>
        <taxon>Sar</taxon>
        <taxon>Alveolata</taxon>
        <taxon>Apicomplexa</taxon>
        <taxon>Conoidasida</taxon>
        <taxon>Coccidia</taxon>
        <taxon>Eucoccidiorida</taxon>
        <taxon>Eimeriorina</taxon>
        <taxon>Sarcocystidae</taxon>
        <taxon>Cystoisospora</taxon>
    </lineage>
</organism>
<dbReference type="Proteomes" id="UP000221165">
    <property type="component" value="Unassembled WGS sequence"/>
</dbReference>
<sequence length="100" mass="11503">PIARVLSLDTPLQSDTLSLRHAVIFKQCRDNMIKAQMYQKKYADKKRRHVEFKAGQQVWLNSQHLTVDGFSSVFKDRYLGPFRILAMIGESAARLDLPPT</sequence>
<name>A0A2C6LDM5_9APIC</name>
<gene>
    <name evidence="2" type="ORF">CSUI_001187</name>
</gene>
<dbReference type="InterPro" id="IPR056924">
    <property type="entry name" value="SH3_Tf2-1"/>
</dbReference>
<dbReference type="EMBL" id="MIGC01000475">
    <property type="protein sequence ID" value="PHJ24953.1"/>
    <property type="molecule type" value="Genomic_DNA"/>
</dbReference>
<dbReference type="Pfam" id="PF24626">
    <property type="entry name" value="SH3_Tf2-1"/>
    <property type="match status" value="1"/>
</dbReference>